<dbReference type="AlphaFoldDB" id="A0A1V8TTS2"/>
<dbReference type="InterPro" id="IPR005225">
    <property type="entry name" value="Small_GTP-bd"/>
</dbReference>
<evidence type="ECO:0000259" key="12">
    <source>
        <dbReference type="Pfam" id="PF13127"/>
    </source>
</evidence>
<evidence type="ECO:0000256" key="8">
    <source>
        <dbReference type="ARBA" id="ARBA00023136"/>
    </source>
</evidence>
<dbReference type="GO" id="GO:0005525">
    <property type="term" value="F:GTP binding"/>
    <property type="evidence" value="ECO:0007669"/>
    <property type="project" value="UniProtKB-KW"/>
</dbReference>
<evidence type="ECO:0000256" key="4">
    <source>
        <dbReference type="ARBA" id="ARBA00022692"/>
    </source>
</evidence>
<evidence type="ECO:0000256" key="11">
    <source>
        <dbReference type="SAM" id="Phobius"/>
    </source>
</evidence>
<dbReference type="STRING" id="1507870.A0A1V8TTS2"/>
<reference evidence="14" key="1">
    <citation type="submission" date="2017-03" db="EMBL/GenBank/DDBJ databases">
        <title>Genomes of endolithic fungi from Antarctica.</title>
        <authorList>
            <person name="Coleine C."/>
            <person name="Masonjones S."/>
            <person name="Stajich J.E."/>
        </authorList>
    </citation>
    <scope>NUCLEOTIDE SEQUENCE [LARGE SCALE GENOMIC DNA]</scope>
    <source>
        <strain evidence="14">CCFEE 5527</strain>
    </source>
</reference>
<evidence type="ECO:0000256" key="5">
    <source>
        <dbReference type="ARBA" id="ARBA00022741"/>
    </source>
</evidence>
<evidence type="ECO:0000256" key="9">
    <source>
        <dbReference type="ARBA" id="ARBA00023288"/>
    </source>
</evidence>
<keyword evidence="14" id="KW-1185">Reference proteome</keyword>
<evidence type="ECO:0000313" key="13">
    <source>
        <dbReference type="EMBL" id="OQO14717.1"/>
    </source>
</evidence>
<keyword evidence="5" id="KW-0547">Nucleotide-binding</keyword>
<evidence type="ECO:0000256" key="2">
    <source>
        <dbReference type="ARBA" id="ARBA00006270"/>
    </source>
</evidence>
<keyword evidence="7" id="KW-0342">GTP-binding</keyword>
<keyword evidence="9" id="KW-0449">Lipoprotein</keyword>
<comment type="caution">
    <text evidence="13">The sequence shown here is derived from an EMBL/GenBank/DDBJ whole genome shotgun (WGS) entry which is preliminary data.</text>
</comment>
<evidence type="ECO:0000256" key="6">
    <source>
        <dbReference type="ARBA" id="ARBA00022989"/>
    </source>
</evidence>
<gene>
    <name evidence="13" type="ORF">B0A48_00098</name>
</gene>
<dbReference type="PROSITE" id="PS51421">
    <property type="entry name" value="RAS"/>
    <property type="match status" value="1"/>
</dbReference>
<dbReference type="Pfam" id="PF13127">
    <property type="entry name" value="DUF3955"/>
    <property type="match status" value="1"/>
</dbReference>
<accession>A0A1V8TTS2</accession>
<keyword evidence="8 11" id="KW-0472">Membrane</keyword>
<dbReference type="FunCoup" id="A0A1V8TTS2">
    <property type="interactions" value="806"/>
</dbReference>
<feature type="transmembrane region" description="Helical" evidence="11">
    <location>
        <begin position="260"/>
        <end position="280"/>
    </location>
</feature>
<dbReference type="EMBL" id="NAJO01000001">
    <property type="protein sequence ID" value="OQO14717.1"/>
    <property type="molecule type" value="Genomic_DNA"/>
</dbReference>
<feature type="transmembrane region" description="Helical" evidence="11">
    <location>
        <begin position="419"/>
        <end position="437"/>
    </location>
</feature>
<protein>
    <recommendedName>
        <fullName evidence="12">DUF3955 domain-containing protein</fullName>
    </recommendedName>
</protein>
<dbReference type="NCBIfam" id="TIGR00231">
    <property type="entry name" value="small_GTP"/>
    <property type="match status" value="1"/>
</dbReference>
<dbReference type="SMART" id="SM00173">
    <property type="entry name" value="RAS"/>
    <property type="match status" value="1"/>
</dbReference>
<dbReference type="InterPro" id="IPR037185">
    <property type="entry name" value="EmrE-like"/>
</dbReference>
<dbReference type="Proteomes" id="UP000192596">
    <property type="component" value="Unassembled WGS sequence"/>
</dbReference>
<feature type="transmembrane region" description="Helical" evidence="11">
    <location>
        <begin position="529"/>
        <end position="549"/>
    </location>
</feature>
<feature type="transmembrane region" description="Helical" evidence="11">
    <location>
        <begin position="489"/>
        <end position="509"/>
    </location>
</feature>
<dbReference type="SMART" id="SM00175">
    <property type="entry name" value="RAB"/>
    <property type="match status" value="1"/>
</dbReference>
<dbReference type="PANTHER" id="PTHR23051:SF0">
    <property type="entry name" value="SOLUTE CARRIER FAMILY 35 MEMBER F5"/>
    <property type="match status" value="1"/>
</dbReference>
<comment type="subcellular location">
    <subcellularLocation>
        <location evidence="1">Membrane</location>
        <topology evidence="1">Multi-pass membrane protein</topology>
    </subcellularLocation>
</comment>
<evidence type="ECO:0000256" key="7">
    <source>
        <dbReference type="ARBA" id="ARBA00023134"/>
    </source>
</evidence>
<comment type="similarity">
    <text evidence="2">Belongs to the small GTPase superfamily. Rab family.</text>
</comment>
<sequence length="624" mass="69109">MSSRKKILLKVIILGDSGVGKTSLMNQYVNKKFSASYKATIGADFLTKEVLVDDRLVTMQLWDTAGQERFQSLGVAFYRGADCCVLVYDVNNSKSFDTLDSWRDEFLIQASPMDPESFPFVVLGNKVDVEESKRMISSKRAQAFCQAKGGIPYFETSAKQAVNVEQAFEVIARNALAQEESQDFNPDFPETIPINMNESNEGLGQEEQGLENRGANGFLGRLGKWRRAVGLLLLGCTVFLWTTSNFLASTIFADQTYSKPYFVTYFNTAFFILPLIPILLRKAYKRPEEFTRWRHDIRSIFTRSQPPQLRLPEDDEDMSTSQTLLLGSEPSESFSIDSINRTKSAQVISKPSPQLSLHETSRLALEFCLLWFAANYFVSACLSYTTVASSTILTSTSSVFTLLFGALFRVEIFTSRKCLAVFASLAGIALISSIDFSGENNDADHRGDFPKKAPWEIALGDGLALLSAVLYGLYAVFMKSRIRDESRVNMPLFFGLVGLCNVLLLWPGFFVLHFTGVEIFEMPPTRRVLGIIMANSVASLVSDVAWAYAVLLTSPIVVTVGLSLTIPLSLVGQVVLNGQTTGALYWVGAVIVVLSFVFVQEEERKDEVMEASHGLGDEEVGVAG</sequence>
<dbReference type="InterPro" id="IPR025016">
    <property type="entry name" value="DUF3955"/>
</dbReference>
<keyword evidence="6 11" id="KW-1133">Transmembrane helix</keyword>
<evidence type="ECO:0000256" key="10">
    <source>
        <dbReference type="ARBA" id="ARBA00023289"/>
    </source>
</evidence>
<keyword evidence="10" id="KW-0636">Prenylation</keyword>
<feature type="transmembrane region" description="Helical" evidence="11">
    <location>
        <begin position="582"/>
        <end position="599"/>
    </location>
</feature>
<dbReference type="InterPro" id="IPR001806">
    <property type="entry name" value="Small_GTPase"/>
</dbReference>
<feature type="transmembrane region" description="Helical" evidence="11">
    <location>
        <begin position="228"/>
        <end position="248"/>
    </location>
</feature>
<dbReference type="SMART" id="SM00174">
    <property type="entry name" value="RHO"/>
    <property type="match status" value="1"/>
</dbReference>
<dbReference type="OrthoDB" id="9989112at2759"/>
<dbReference type="InParanoid" id="A0A1V8TTS2"/>
<feature type="transmembrane region" description="Helical" evidence="11">
    <location>
        <begin position="363"/>
        <end position="385"/>
    </location>
</feature>
<dbReference type="FunFam" id="3.40.50.300:FF:000086">
    <property type="entry name" value="Ras-related small GTPase"/>
    <property type="match status" value="1"/>
</dbReference>
<dbReference type="PROSITE" id="PS51419">
    <property type="entry name" value="RAB"/>
    <property type="match status" value="1"/>
</dbReference>
<dbReference type="SUPFAM" id="SSF52540">
    <property type="entry name" value="P-loop containing nucleoside triphosphate hydrolases"/>
    <property type="match status" value="1"/>
</dbReference>
<dbReference type="CDD" id="cd01862">
    <property type="entry name" value="Rab7"/>
    <property type="match status" value="1"/>
</dbReference>
<dbReference type="PRINTS" id="PR00449">
    <property type="entry name" value="RASTRNSFRMNG"/>
</dbReference>
<keyword evidence="4 11" id="KW-0812">Transmembrane</keyword>
<evidence type="ECO:0000256" key="3">
    <source>
        <dbReference type="ARBA" id="ARBA00022481"/>
    </source>
</evidence>
<evidence type="ECO:0000256" key="1">
    <source>
        <dbReference type="ARBA" id="ARBA00004141"/>
    </source>
</evidence>
<dbReference type="SUPFAM" id="SSF103481">
    <property type="entry name" value="Multidrug resistance efflux transporter EmrE"/>
    <property type="match status" value="1"/>
</dbReference>
<dbReference type="Pfam" id="PF00071">
    <property type="entry name" value="Ras"/>
    <property type="match status" value="1"/>
</dbReference>
<dbReference type="GO" id="GO:0000329">
    <property type="term" value="C:fungal-type vacuole membrane"/>
    <property type="evidence" value="ECO:0007669"/>
    <property type="project" value="TreeGrafter"/>
</dbReference>
<evidence type="ECO:0000313" key="14">
    <source>
        <dbReference type="Proteomes" id="UP000192596"/>
    </source>
</evidence>
<proteinExistence type="inferred from homology"/>
<dbReference type="SMART" id="SM00176">
    <property type="entry name" value="RAN"/>
    <property type="match status" value="1"/>
</dbReference>
<organism evidence="13 14">
    <name type="scientific">Cryoendolithus antarcticus</name>
    <dbReference type="NCBI Taxonomy" id="1507870"/>
    <lineage>
        <taxon>Eukaryota</taxon>
        <taxon>Fungi</taxon>
        <taxon>Dikarya</taxon>
        <taxon>Ascomycota</taxon>
        <taxon>Pezizomycotina</taxon>
        <taxon>Dothideomycetes</taxon>
        <taxon>Dothideomycetidae</taxon>
        <taxon>Cladosporiales</taxon>
        <taxon>Cladosporiaceae</taxon>
        <taxon>Cryoendolithus</taxon>
    </lineage>
</organism>
<dbReference type="Gene3D" id="3.40.50.300">
    <property type="entry name" value="P-loop containing nucleotide triphosphate hydrolases"/>
    <property type="match status" value="1"/>
</dbReference>
<dbReference type="InterPro" id="IPR027417">
    <property type="entry name" value="P-loop_NTPase"/>
</dbReference>
<dbReference type="PANTHER" id="PTHR23051">
    <property type="entry name" value="SOLUTE CARRIER FAMILY 35, MEMBER F5"/>
    <property type="match status" value="1"/>
</dbReference>
<dbReference type="PROSITE" id="PS51420">
    <property type="entry name" value="RHO"/>
    <property type="match status" value="1"/>
</dbReference>
<keyword evidence="3" id="KW-0488">Methylation</keyword>
<name>A0A1V8TTS2_9PEZI</name>
<feature type="transmembrane region" description="Helical" evidence="11">
    <location>
        <begin position="457"/>
        <end position="477"/>
    </location>
</feature>
<feature type="domain" description="DUF3955" evidence="12">
    <location>
        <begin position="229"/>
        <end position="277"/>
    </location>
</feature>
<dbReference type="GO" id="GO:0003924">
    <property type="term" value="F:GTPase activity"/>
    <property type="evidence" value="ECO:0007669"/>
    <property type="project" value="InterPro"/>
</dbReference>
<feature type="transmembrane region" description="Helical" evidence="11">
    <location>
        <begin position="556"/>
        <end position="576"/>
    </location>
</feature>
<feature type="transmembrane region" description="Helical" evidence="11">
    <location>
        <begin position="391"/>
        <end position="412"/>
    </location>
</feature>